<keyword evidence="20" id="KW-1185">Reference proteome</keyword>
<protein>
    <recommendedName>
        <fullName evidence="3">cytochrome-c oxidase</fullName>
        <ecNumber evidence="3">7.1.1.9</ecNumber>
    </recommendedName>
    <alternativeName>
        <fullName evidence="14">Cytochrome aa3 subunit 2</fullName>
    </alternativeName>
</protein>
<evidence type="ECO:0000256" key="16">
    <source>
        <dbReference type="SAM" id="Phobius"/>
    </source>
</evidence>
<evidence type="ECO:0000256" key="15">
    <source>
        <dbReference type="ARBA" id="ARBA00047816"/>
    </source>
</evidence>
<dbReference type="InterPro" id="IPR008972">
    <property type="entry name" value="Cupredoxin"/>
</dbReference>
<dbReference type="SUPFAM" id="SSF81464">
    <property type="entry name" value="Cytochrome c oxidase subunit II-like, transmembrane region"/>
    <property type="match status" value="1"/>
</dbReference>
<evidence type="ECO:0000313" key="19">
    <source>
        <dbReference type="EMBL" id="GAA4728656.1"/>
    </source>
</evidence>
<dbReference type="PROSITE" id="PS50857">
    <property type="entry name" value="COX2_CUA"/>
    <property type="match status" value="1"/>
</dbReference>
<comment type="function">
    <text evidence="13">Subunits I and II form the functional core of the enzyme complex. Electrons originating in cytochrome c are transferred via heme a and Cu(A) to the binuclear center formed by heme a3 and Cu(B).</text>
</comment>
<dbReference type="PANTHER" id="PTHR22888">
    <property type="entry name" value="CYTOCHROME C OXIDASE, SUBUNIT II"/>
    <property type="match status" value="1"/>
</dbReference>
<proteinExistence type="inferred from homology"/>
<comment type="catalytic activity">
    <reaction evidence="15">
        <text>4 Fe(II)-[cytochrome c] + O2 + 8 H(+)(in) = 4 Fe(III)-[cytochrome c] + 2 H2O + 4 H(+)(out)</text>
        <dbReference type="Rhea" id="RHEA:11436"/>
        <dbReference type="Rhea" id="RHEA-COMP:10350"/>
        <dbReference type="Rhea" id="RHEA-COMP:14399"/>
        <dbReference type="ChEBI" id="CHEBI:15377"/>
        <dbReference type="ChEBI" id="CHEBI:15378"/>
        <dbReference type="ChEBI" id="CHEBI:15379"/>
        <dbReference type="ChEBI" id="CHEBI:29033"/>
        <dbReference type="ChEBI" id="CHEBI:29034"/>
        <dbReference type="EC" id="7.1.1.9"/>
    </reaction>
</comment>
<dbReference type="EC" id="7.1.1.9" evidence="3"/>
<accession>A0ABP8YHE7</accession>
<dbReference type="PROSITE" id="PS51257">
    <property type="entry name" value="PROKAR_LIPOPROTEIN"/>
    <property type="match status" value="1"/>
</dbReference>
<evidence type="ECO:0000256" key="11">
    <source>
        <dbReference type="ARBA" id="ARBA00023008"/>
    </source>
</evidence>
<dbReference type="SUPFAM" id="SSF49503">
    <property type="entry name" value="Cupredoxins"/>
    <property type="match status" value="1"/>
</dbReference>
<evidence type="ECO:0000256" key="4">
    <source>
        <dbReference type="ARBA" id="ARBA00022448"/>
    </source>
</evidence>
<evidence type="ECO:0000256" key="7">
    <source>
        <dbReference type="ARBA" id="ARBA00022723"/>
    </source>
</evidence>
<reference evidence="20" key="1">
    <citation type="journal article" date="2019" name="Int. J. Syst. Evol. Microbiol.">
        <title>The Global Catalogue of Microorganisms (GCM) 10K type strain sequencing project: providing services to taxonomists for standard genome sequencing and annotation.</title>
        <authorList>
            <consortium name="The Broad Institute Genomics Platform"/>
            <consortium name="The Broad Institute Genome Sequencing Center for Infectious Disease"/>
            <person name="Wu L."/>
            <person name="Ma J."/>
        </authorList>
    </citation>
    <scope>NUCLEOTIDE SEQUENCE [LARGE SCALE GENOMIC DNA]</scope>
    <source>
        <strain evidence="20">JCM 18063</strain>
    </source>
</reference>
<dbReference type="PRINTS" id="PR01166">
    <property type="entry name" value="CYCOXIDASEII"/>
</dbReference>
<evidence type="ECO:0000256" key="17">
    <source>
        <dbReference type="SAM" id="SignalP"/>
    </source>
</evidence>
<feature type="domain" description="Cytochrome oxidase subunit II copper A binding" evidence="18">
    <location>
        <begin position="137"/>
        <end position="275"/>
    </location>
</feature>
<evidence type="ECO:0000256" key="8">
    <source>
        <dbReference type="ARBA" id="ARBA00022967"/>
    </source>
</evidence>
<feature type="chain" id="PRO_5045829650" description="cytochrome-c oxidase" evidence="17">
    <location>
        <begin position="29"/>
        <end position="308"/>
    </location>
</feature>
<feature type="transmembrane region" description="Helical" evidence="16">
    <location>
        <begin position="106"/>
        <end position="123"/>
    </location>
</feature>
<keyword evidence="17" id="KW-0732">Signal</keyword>
<dbReference type="InterPro" id="IPR001505">
    <property type="entry name" value="Copper_CuA"/>
</dbReference>
<keyword evidence="11" id="KW-0186">Copper</keyword>
<dbReference type="Gene3D" id="2.60.40.420">
    <property type="entry name" value="Cupredoxins - blue copper proteins"/>
    <property type="match status" value="1"/>
</dbReference>
<feature type="transmembrane region" description="Helical" evidence="16">
    <location>
        <begin position="64"/>
        <end position="85"/>
    </location>
</feature>
<evidence type="ECO:0000256" key="2">
    <source>
        <dbReference type="ARBA" id="ARBA00007866"/>
    </source>
</evidence>
<keyword evidence="10 16" id="KW-1133">Transmembrane helix</keyword>
<evidence type="ECO:0000256" key="5">
    <source>
        <dbReference type="ARBA" id="ARBA00022660"/>
    </source>
</evidence>
<dbReference type="RefSeq" id="WP_172150048.1">
    <property type="nucleotide sequence ID" value="NZ_BAABID010000008.1"/>
</dbReference>
<evidence type="ECO:0000256" key="13">
    <source>
        <dbReference type="ARBA" id="ARBA00024688"/>
    </source>
</evidence>
<keyword evidence="9" id="KW-0249">Electron transport</keyword>
<dbReference type="EMBL" id="BAABID010000008">
    <property type="protein sequence ID" value="GAA4728656.1"/>
    <property type="molecule type" value="Genomic_DNA"/>
</dbReference>
<dbReference type="InterPro" id="IPR036257">
    <property type="entry name" value="Cyt_c_oxidase_su2_TM_sf"/>
</dbReference>
<comment type="similarity">
    <text evidence="2">Belongs to the cytochrome c oxidase subunit 2 family.</text>
</comment>
<evidence type="ECO:0000256" key="6">
    <source>
        <dbReference type="ARBA" id="ARBA00022692"/>
    </source>
</evidence>
<keyword evidence="12 16" id="KW-0472">Membrane</keyword>
<dbReference type="PROSITE" id="PS00078">
    <property type="entry name" value="COX2"/>
    <property type="match status" value="1"/>
</dbReference>
<name>A0ABP8YHE7_9MICO</name>
<dbReference type="PANTHER" id="PTHR22888:SF9">
    <property type="entry name" value="CYTOCHROME C OXIDASE SUBUNIT 2"/>
    <property type="match status" value="1"/>
</dbReference>
<evidence type="ECO:0000256" key="10">
    <source>
        <dbReference type="ARBA" id="ARBA00022989"/>
    </source>
</evidence>
<gene>
    <name evidence="19" type="primary">coxB</name>
    <name evidence="19" type="ORF">GCM10023216_20050</name>
</gene>
<dbReference type="CDD" id="cd13919">
    <property type="entry name" value="CuRO_HCO_II_like_5"/>
    <property type="match status" value="1"/>
</dbReference>
<keyword evidence="5" id="KW-0679">Respiratory chain</keyword>
<dbReference type="InterPro" id="IPR002429">
    <property type="entry name" value="CcO_II-like_C"/>
</dbReference>
<evidence type="ECO:0000256" key="9">
    <source>
        <dbReference type="ARBA" id="ARBA00022982"/>
    </source>
</evidence>
<keyword evidence="8" id="KW-1278">Translocase</keyword>
<evidence type="ECO:0000256" key="1">
    <source>
        <dbReference type="ARBA" id="ARBA00004141"/>
    </source>
</evidence>
<comment type="caution">
    <text evidence="19">The sequence shown here is derived from an EMBL/GenBank/DDBJ whole genome shotgun (WGS) entry which is preliminary data.</text>
</comment>
<evidence type="ECO:0000256" key="12">
    <source>
        <dbReference type="ARBA" id="ARBA00023136"/>
    </source>
</evidence>
<keyword evidence="4" id="KW-0813">Transport</keyword>
<dbReference type="InterPro" id="IPR014222">
    <property type="entry name" value="Cyt_c_oxidase_su2"/>
</dbReference>
<keyword evidence="6 16" id="KW-0812">Transmembrane</keyword>
<sequence>MHSKSSTRTRRTRALRATAIAVGVAALATGCASDVAQRGYLPGYTDGEVTNQTGRITDLWVGSWVAALAVGVITWGLMLWCVAAYRKRRDDHRLPVQTRYHMPLEIMYTIVPTLMILVLFFYTNRDMTEILDTTSEEPDVNIQVIGKQWSWDFNYLDDDVYETGQQLLEPGSVTDEDTVDGAVGTSEDLPTLYLPVGERVEFTVDSRDVIHSFWIPAFLFKMDMIPGKTNTFQVVPEREGTYAGKCAELCGEFHSGMLFNVQVVDRAEYDAQMDALRDRGQTGELGLDLNRQQHSEFSIEDTTPEVEG</sequence>
<evidence type="ECO:0000256" key="14">
    <source>
        <dbReference type="ARBA" id="ARBA00031399"/>
    </source>
</evidence>
<keyword evidence="7" id="KW-0479">Metal-binding</keyword>
<organism evidence="19 20">
    <name type="scientific">Isoptericola chiayiensis</name>
    <dbReference type="NCBI Taxonomy" id="579446"/>
    <lineage>
        <taxon>Bacteria</taxon>
        <taxon>Bacillati</taxon>
        <taxon>Actinomycetota</taxon>
        <taxon>Actinomycetes</taxon>
        <taxon>Micrococcales</taxon>
        <taxon>Promicromonosporaceae</taxon>
        <taxon>Isoptericola</taxon>
    </lineage>
</organism>
<dbReference type="Gene3D" id="1.10.287.90">
    <property type="match status" value="1"/>
</dbReference>
<dbReference type="NCBIfam" id="TIGR02866">
    <property type="entry name" value="CoxB"/>
    <property type="match status" value="1"/>
</dbReference>
<evidence type="ECO:0000313" key="20">
    <source>
        <dbReference type="Proteomes" id="UP001500956"/>
    </source>
</evidence>
<evidence type="ECO:0000256" key="3">
    <source>
        <dbReference type="ARBA" id="ARBA00012949"/>
    </source>
</evidence>
<dbReference type="Proteomes" id="UP001500956">
    <property type="component" value="Unassembled WGS sequence"/>
</dbReference>
<comment type="subcellular location">
    <subcellularLocation>
        <location evidence="1">Membrane</location>
        <topology evidence="1">Multi-pass membrane protein</topology>
    </subcellularLocation>
</comment>
<dbReference type="InterPro" id="IPR045187">
    <property type="entry name" value="CcO_II"/>
</dbReference>
<evidence type="ECO:0000259" key="18">
    <source>
        <dbReference type="PROSITE" id="PS50857"/>
    </source>
</evidence>
<dbReference type="Pfam" id="PF00116">
    <property type="entry name" value="COX2"/>
    <property type="match status" value="1"/>
</dbReference>
<feature type="signal peptide" evidence="17">
    <location>
        <begin position="1"/>
        <end position="28"/>
    </location>
</feature>